<evidence type="ECO:0000313" key="1">
    <source>
        <dbReference type="EMBL" id="KAH3709857.1"/>
    </source>
</evidence>
<proteinExistence type="predicted"/>
<comment type="caution">
    <text evidence="1">The sequence shown here is derived from an EMBL/GenBank/DDBJ whole genome shotgun (WGS) entry which is preliminary data.</text>
</comment>
<sequence length="84" mass="10369">MVDKRRVTEWIERGYPTMGRRQLKEKHGEDLEQFPVYSSVRELLKENLCEKDENEIYYRADCINRKLWHVWCILTEINGRRKIR</sequence>
<dbReference type="EMBL" id="JAIWYP010000014">
    <property type="protein sequence ID" value="KAH3709857.1"/>
    <property type="molecule type" value="Genomic_DNA"/>
</dbReference>
<evidence type="ECO:0000313" key="2">
    <source>
        <dbReference type="Proteomes" id="UP000828390"/>
    </source>
</evidence>
<accession>A0A9D3Z3W5</accession>
<protein>
    <submittedName>
        <fullName evidence="1">Uncharacterized protein</fullName>
    </submittedName>
</protein>
<reference evidence="1" key="1">
    <citation type="journal article" date="2019" name="bioRxiv">
        <title>The Genome of the Zebra Mussel, Dreissena polymorpha: A Resource for Invasive Species Research.</title>
        <authorList>
            <person name="McCartney M.A."/>
            <person name="Auch B."/>
            <person name="Kono T."/>
            <person name="Mallez S."/>
            <person name="Zhang Y."/>
            <person name="Obille A."/>
            <person name="Becker A."/>
            <person name="Abrahante J.E."/>
            <person name="Garbe J."/>
            <person name="Badalamenti J.P."/>
            <person name="Herman A."/>
            <person name="Mangelson H."/>
            <person name="Liachko I."/>
            <person name="Sullivan S."/>
            <person name="Sone E.D."/>
            <person name="Koren S."/>
            <person name="Silverstein K.A.T."/>
            <person name="Beckman K.B."/>
            <person name="Gohl D.M."/>
        </authorList>
    </citation>
    <scope>NUCLEOTIDE SEQUENCE</scope>
    <source>
        <strain evidence="1">Duluth1</strain>
        <tissue evidence="1">Whole animal</tissue>
    </source>
</reference>
<organism evidence="1 2">
    <name type="scientific">Dreissena polymorpha</name>
    <name type="common">Zebra mussel</name>
    <name type="synonym">Mytilus polymorpha</name>
    <dbReference type="NCBI Taxonomy" id="45954"/>
    <lineage>
        <taxon>Eukaryota</taxon>
        <taxon>Metazoa</taxon>
        <taxon>Spiralia</taxon>
        <taxon>Lophotrochozoa</taxon>
        <taxon>Mollusca</taxon>
        <taxon>Bivalvia</taxon>
        <taxon>Autobranchia</taxon>
        <taxon>Heteroconchia</taxon>
        <taxon>Euheterodonta</taxon>
        <taxon>Imparidentia</taxon>
        <taxon>Neoheterodontei</taxon>
        <taxon>Myida</taxon>
        <taxon>Dreissenoidea</taxon>
        <taxon>Dreissenidae</taxon>
        <taxon>Dreissena</taxon>
    </lineage>
</organism>
<gene>
    <name evidence="1" type="ORF">DPMN_069322</name>
</gene>
<dbReference type="Proteomes" id="UP000828390">
    <property type="component" value="Unassembled WGS sequence"/>
</dbReference>
<name>A0A9D3Z3W5_DREPO</name>
<dbReference type="AlphaFoldDB" id="A0A9D3Z3W5"/>
<keyword evidence="2" id="KW-1185">Reference proteome</keyword>
<reference evidence="1" key="2">
    <citation type="submission" date="2020-11" db="EMBL/GenBank/DDBJ databases">
        <authorList>
            <person name="McCartney M.A."/>
            <person name="Auch B."/>
            <person name="Kono T."/>
            <person name="Mallez S."/>
            <person name="Becker A."/>
            <person name="Gohl D.M."/>
            <person name="Silverstein K.A.T."/>
            <person name="Koren S."/>
            <person name="Bechman K.B."/>
            <person name="Herman A."/>
            <person name="Abrahante J.E."/>
            <person name="Garbe J."/>
        </authorList>
    </citation>
    <scope>NUCLEOTIDE SEQUENCE</scope>
    <source>
        <strain evidence="1">Duluth1</strain>
        <tissue evidence="1">Whole animal</tissue>
    </source>
</reference>